<accession>A0A8T0S2W2</accession>
<feature type="compositionally biased region" description="Low complexity" evidence="1">
    <location>
        <begin position="118"/>
        <end position="140"/>
    </location>
</feature>
<feature type="compositionally biased region" description="Basic and acidic residues" evidence="1">
    <location>
        <begin position="385"/>
        <end position="397"/>
    </location>
</feature>
<keyword evidence="3" id="KW-1185">Reference proteome</keyword>
<organism evidence="2 3">
    <name type="scientific">Panicum virgatum</name>
    <name type="common">Blackwell switchgrass</name>
    <dbReference type="NCBI Taxonomy" id="38727"/>
    <lineage>
        <taxon>Eukaryota</taxon>
        <taxon>Viridiplantae</taxon>
        <taxon>Streptophyta</taxon>
        <taxon>Embryophyta</taxon>
        <taxon>Tracheophyta</taxon>
        <taxon>Spermatophyta</taxon>
        <taxon>Magnoliopsida</taxon>
        <taxon>Liliopsida</taxon>
        <taxon>Poales</taxon>
        <taxon>Poaceae</taxon>
        <taxon>PACMAD clade</taxon>
        <taxon>Panicoideae</taxon>
        <taxon>Panicodae</taxon>
        <taxon>Paniceae</taxon>
        <taxon>Panicinae</taxon>
        <taxon>Panicum</taxon>
        <taxon>Panicum sect. Hiantes</taxon>
    </lineage>
</organism>
<evidence type="ECO:0000256" key="1">
    <source>
        <dbReference type="SAM" id="MobiDB-lite"/>
    </source>
</evidence>
<feature type="region of interest" description="Disordered" evidence="1">
    <location>
        <begin position="274"/>
        <end position="415"/>
    </location>
</feature>
<dbReference type="AlphaFoldDB" id="A0A8T0S2W2"/>
<sequence>MDPRVRFFYYSISLSVLPRALPSLFLCASLAGAPSSPPIAGALSRPDRGGRGEHASGRSRPTPSRTALPPPGPRGARSARARPTPPSPLWPAAMTGGGLELGTRARPSSSLARIRPGRCAPPALDPRAAAAGFGAAAWPHPGGGGPRGGADRGRPTRARRRRPLGPSPSGGAMAGVEERRRGHGEHGGAAAARLGSAPAALRSGLPRRASFSLVRGTTTMAGSSSGLPRCAASSLVRGTATMAGLELRPPSSRLLLQILLPPISYLPRRPWRARSVAPRRPPPRTATAGASGMEHPPTSRRRRGSGASSSPSCCSLSDEQVAGAGVSRVRSRRRRAGEARGTGGSGAMPRQRPGAVEGGAVGGSPSRRDGRRWPPAWRGGGRARATGDRCELARERSAAMGPLPPWPGCGPPPSR</sequence>
<feature type="compositionally biased region" description="Basic and acidic residues" evidence="1">
    <location>
        <begin position="45"/>
        <end position="56"/>
    </location>
</feature>
<name>A0A8T0S2W2_PANVG</name>
<dbReference type="Proteomes" id="UP000823388">
    <property type="component" value="Chromosome 5N"/>
</dbReference>
<comment type="caution">
    <text evidence="2">The sequence shown here is derived from an EMBL/GenBank/DDBJ whole genome shotgun (WGS) entry which is preliminary data.</text>
</comment>
<dbReference type="EMBL" id="CM029046">
    <property type="protein sequence ID" value="KAG2591106.1"/>
    <property type="molecule type" value="Genomic_DNA"/>
</dbReference>
<feature type="region of interest" description="Disordered" evidence="1">
    <location>
        <begin position="36"/>
        <end position="191"/>
    </location>
</feature>
<reference evidence="2" key="1">
    <citation type="submission" date="2020-05" db="EMBL/GenBank/DDBJ databases">
        <title>WGS assembly of Panicum virgatum.</title>
        <authorList>
            <person name="Lovell J.T."/>
            <person name="Jenkins J."/>
            <person name="Shu S."/>
            <person name="Juenger T.E."/>
            <person name="Schmutz J."/>
        </authorList>
    </citation>
    <scope>NUCLEOTIDE SEQUENCE</scope>
    <source>
        <strain evidence="2">AP13</strain>
    </source>
</reference>
<feature type="compositionally biased region" description="Basic and acidic residues" evidence="1">
    <location>
        <begin position="176"/>
        <end position="186"/>
    </location>
</feature>
<evidence type="ECO:0000313" key="2">
    <source>
        <dbReference type="EMBL" id="KAG2591106.1"/>
    </source>
</evidence>
<protein>
    <submittedName>
        <fullName evidence="2">Uncharacterized protein</fullName>
    </submittedName>
</protein>
<proteinExistence type="predicted"/>
<evidence type="ECO:0000313" key="3">
    <source>
        <dbReference type="Proteomes" id="UP000823388"/>
    </source>
</evidence>
<gene>
    <name evidence="2" type="ORF">PVAP13_5NG444640</name>
</gene>
<feature type="compositionally biased region" description="Pro residues" evidence="1">
    <location>
        <begin position="402"/>
        <end position="415"/>
    </location>
</feature>
<feature type="compositionally biased region" description="Low complexity" evidence="1">
    <location>
        <begin position="305"/>
        <end position="328"/>
    </location>
</feature>